<evidence type="ECO:0000256" key="6">
    <source>
        <dbReference type="ARBA" id="ARBA00022840"/>
    </source>
</evidence>
<evidence type="ECO:0000256" key="7">
    <source>
        <dbReference type="ARBA" id="ARBA00022980"/>
    </source>
</evidence>
<dbReference type="Proteomes" id="UP000734854">
    <property type="component" value="Unassembled WGS sequence"/>
</dbReference>
<evidence type="ECO:0000256" key="8">
    <source>
        <dbReference type="ARBA" id="ARBA00023274"/>
    </source>
</evidence>
<dbReference type="InterPro" id="IPR001611">
    <property type="entry name" value="Leu-rich_rpt"/>
</dbReference>
<dbReference type="InterPro" id="IPR056789">
    <property type="entry name" value="LRR_R13L1-DRL21"/>
</dbReference>
<dbReference type="InterPro" id="IPR036388">
    <property type="entry name" value="WH-like_DNA-bd_sf"/>
</dbReference>
<evidence type="ECO:0000259" key="14">
    <source>
        <dbReference type="Pfam" id="PF23559"/>
    </source>
</evidence>
<evidence type="ECO:0000256" key="10">
    <source>
        <dbReference type="SAM" id="Phobius"/>
    </source>
</evidence>
<feature type="domain" description="PORR" evidence="12">
    <location>
        <begin position="108"/>
        <end position="448"/>
    </location>
</feature>
<sequence>MLVEGPWISRIDKLIQWLRTGLAERENLRIDTVATDETIHKEAVTTDVNPHKIAAADAVAGFICPHQTNRSANFAAATMLLRPLRRFLGRLPLAQSHRTFVDARVTWVRDRGLDHAVEKEKYLQPFHALKDFLLLPSSSSSSPSSSGPSLTLTSISAHAAQLHLPFRPIRFIRLFPSALIEEFPQPSSGVPPHPVIRPTDELVRLHEDEQRALEAARPDSADRLLRLLMIARRRRLPLTLIDRLRWDLGLPRDYARSLLPGYPDYFQIVPSTSGVPGALDLELVLYRKDLAVSAMERYAMKFGGYKKGMSLPFPLHFSRGFDLQKKVRNWLDEWQKLPYISPYEDASHLKPKSDLAEKWTVAVLHEVLNLLVPKKTVKENLILLGEHIGLPPGLTKVITHHPGIFYVSNKLGTHTVVLREAYRRDLLVEKHPLMGLRYQYSHLMHKGKETVVEKGKKPRRAAADDSALTDIAGEDEEGEEDNEEDDEEDEEDVMEEEELSTVESEDLESDDEDANQDRLREIKGLFFSFSKIYPMEGAAALAVGGWLTQPVIKMLVDSVWTSSLRGKLYGLRDNDLQKLHRSLLNIDTIVDKAGMRWSREARLVEMMKQLQDAAYDAEDFLDDLTFHGMKQKIKEDASHKVLNQFSRAFSKTKTKLFSNSVKRLNKIQKKLDDIYADMEKMCQSLQVDASDGQYQSDLASATRETSSFLISKVFGREEEQKRIIGLLRRSTDLSASASDNGNSFSVIPLVGIGGVGKTTLAQLVYKDEEIQNHFAVKIWICVSENFNVQRLTKEMIESVTETEHDSQMKLDVLQNILKREIASKMILLVLDDVWNEDKEEWRKLCAPFMYAAAGSKVIVTTRSKSIADKIGTVEAIVLGDLDGISFWELFKQCAFGPSKPEEHPELVEIGRSIASKLKGLPLAAKTVGNLLGSNMNPHYWRSIMKSEVWELQQNKNDIIPVLQLSYHYLSAPLKRCFAFCSLFQKNHEFSEIELTRMWMAEGFVVAQGNQRMEDVASKYFHELVNMSLFQPETTFWRHYYVMHDLIHDLTHSVSVDETSRMDNGKSNKISTTLRHLAVETEFVETKELRYRFKKLHTVFCQHLKSPPLDFIEKLRSIRVLVLSHCSLRMLPTRVGELVHLRYLDISYNGIENLPESLCELYNLQTLIAKGNFPNSLPEEITQLINLRHLDVENTEVENIKMIGRLTSLQELSEFLVRKEVGFKITELSGLKQLHGKLQITNLENVGSKEEAEKAQMKNKEYLDALELEWGFDPKLENKLVAMEEVLEGLQPHESLKQLKIRRYCGARSPSWIKKEELSNLERLELSNCESWRDIFCTALLPHLKVFHIESSMWFSKSCFEVCGSRESKLFPMLEELQLRNMIASEELPNLGRFPCLKVVRMTEIESLKHIDFAASSAIENSLFSMLECLELIYMPALEEFSTLGYFPRLRVLRMIGMRLLKHIVFAASGAIENSLFPMLEELELRDMPALEEFSCVGHFPRLRVLHMIGMRLLKHIDFVASGAIENSLFPMLKEFHLKDMHALEGFSNLGHFPRLRVLRMIEMRLLKHIDFAASGAIENSLFPMLEELELRGMYALEEISNLGHFPRLKVLRMMRMRLLKHIGLASVATENDQFPMLEELELRHLPVLEELPDLGSLPCLKSLDIIRMRMLKHTDFAFYDVTEKVLLPRVEKLVLHDLEALKELPSNLGRLPCLKVLSIENISAVKQIGHGFFSTEAISQCFLSLRSLSILNMPSCEGWCWIDGSELFPSLQVLTIHGCPKLERLPPLPPSLTDLTLTEVGLTELPSLRETGTNGSGCNQTTSSLSNLKISECNNLTSLEEGLLSQNLSNIEVIYVEGCYELMRMPLKRFENSTSLKELQIKACPNLSLTQEEEAVLLSRGGSRNYMEERFFRITVGGPVLGGYRRDMSFIVSELDVIPKKRSWKGIRWAEDSTYKYYEVILVNAVHSAIRNDPRINQHRGSSMISLLLAISIAAFVEKVIVITRRDHLGRGIRHCLSTDIFYFLVWLLLVNLMRN</sequence>
<dbReference type="GO" id="GO:0005524">
    <property type="term" value="F:ATP binding"/>
    <property type="evidence" value="ECO:0007669"/>
    <property type="project" value="UniProtKB-KW"/>
</dbReference>
<keyword evidence="10" id="KW-0812">Transmembrane</keyword>
<dbReference type="Gene3D" id="3.40.50.300">
    <property type="entry name" value="P-loop containing nucleotide triphosphate hydrolases"/>
    <property type="match status" value="1"/>
</dbReference>
<keyword evidence="3" id="KW-0677">Repeat</keyword>
<dbReference type="SUPFAM" id="SSF52540">
    <property type="entry name" value="P-loop containing nucleoside triphosphate hydrolases"/>
    <property type="match status" value="1"/>
</dbReference>
<keyword evidence="7" id="KW-0689">Ribosomal protein</keyword>
<keyword evidence="4" id="KW-0547">Nucleotide-binding</keyword>
<dbReference type="Pfam" id="PF23559">
    <property type="entry name" value="WHD_DRP"/>
    <property type="match status" value="1"/>
</dbReference>
<keyword evidence="10" id="KW-1133">Transmembrane helix</keyword>
<dbReference type="PROSITE" id="PS51450">
    <property type="entry name" value="LRR"/>
    <property type="match status" value="1"/>
</dbReference>
<evidence type="ECO:0000259" key="15">
    <source>
        <dbReference type="Pfam" id="PF25019"/>
    </source>
</evidence>
<dbReference type="EMBL" id="JACMSC010000021">
    <property type="protein sequence ID" value="KAG6471066.1"/>
    <property type="molecule type" value="Genomic_DNA"/>
</dbReference>
<keyword evidence="5" id="KW-0611">Plant defense</keyword>
<proteinExistence type="inferred from homology"/>
<evidence type="ECO:0000256" key="9">
    <source>
        <dbReference type="SAM" id="MobiDB-lite"/>
    </source>
</evidence>
<dbReference type="Pfam" id="PF00931">
    <property type="entry name" value="NB-ARC"/>
    <property type="match status" value="1"/>
</dbReference>
<feature type="domain" description="Disease resistance N-terminal" evidence="13">
    <location>
        <begin position="563"/>
        <end position="638"/>
    </location>
</feature>
<dbReference type="InterPro" id="IPR058922">
    <property type="entry name" value="WHD_DRP"/>
</dbReference>
<organism evidence="16 17">
    <name type="scientific">Zingiber officinale</name>
    <name type="common">Ginger</name>
    <name type="synonym">Amomum zingiber</name>
    <dbReference type="NCBI Taxonomy" id="94328"/>
    <lineage>
        <taxon>Eukaryota</taxon>
        <taxon>Viridiplantae</taxon>
        <taxon>Streptophyta</taxon>
        <taxon>Embryophyta</taxon>
        <taxon>Tracheophyta</taxon>
        <taxon>Spermatophyta</taxon>
        <taxon>Magnoliopsida</taxon>
        <taxon>Liliopsida</taxon>
        <taxon>Zingiberales</taxon>
        <taxon>Zingiberaceae</taxon>
        <taxon>Zingiber</taxon>
    </lineage>
</organism>
<dbReference type="GO" id="GO:0003723">
    <property type="term" value="F:RNA binding"/>
    <property type="evidence" value="ECO:0007669"/>
    <property type="project" value="InterPro"/>
</dbReference>
<keyword evidence="10" id="KW-0472">Membrane</keyword>
<dbReference type="InterPro" id="IPR003591">
    <property type="entry name" value="Leu-rich_rpt_typical-subtyp"/>
</dbReference>
<comment type="caution">
    <text evidence="16">The sequence shown here is derived from an EMBL/GenBank/DDBJ whole genome shotgun (WGS) entry which is preliminary data.</text>
</comment>
<dbReference type="Gene3D" id="1.20.5.4130">
    <property type="match status" value="1"/>
</dbReference>
<evidence type="ECO:0000259" key="11">
    <source>
        <dbReference type="Pfam" id="PF00931"/>
    </source>
</evidence>
<dbReference type="InterPro" id="IPR002182">
    <property type="entry name" value="NB-ARC"/>
</dbReference>
<dbReference type="PANTHER" id="PTHR36766">
    <property type="entry name" value="PLANT BROAD-SPECTRUM MILDEW RESISTANCE PROTEIN RPW8"/>
    <property type="match status" value="1"/>
</dbReference>
<feature type="region of interest" description="Disordered" evidence="9">
    <location>
        <begin position="449"/>
        <end position="514"/>
    </location>
</feature>
<evidence type="ECO:0000256" key="1">
    <source>
        <dbReference type="ARBA" id="ARBA00008894"/>
    </source>
</evidence>
<dbReference type="SUPFAM" id="SSF52058">
    <property type="entry name" value="L domain-like"/>
    <property type="match status" value="1"/>
</dbReference>
<dbReference type="PANTHER" id="PTHR36766:SF40">
    <property type="entry name" value="DISEASE RESISTANCE PROTEIN RGA3"/>
    <property type="match status" value="1"/>
</dbReference>
<feature type="domain" description="NB-ARC" evidence="11">
    <location>
        <begin position="742"/>
        <end position="895"/>
    </location>
</feature>
<dbReference type="GO" id="GO:0051707">
    <property type="term" value="P:response to other organism"/>
    <property type="evidence" value="ECO:0007669"/>
    <property type="project" value="UniProtKB-ARBA"/>
</dbReference>
<dbReference type="InterPro" id="IPR021099">
    <property type="entry name" value="PORR_domain"/>
</dbReference>
<gene>
    <name evidence="16" type="ORF">ZIOFF_072162</name>
</gene>
<dbReference type="InterPro" id="IPR041118">
    <property type="entry name" value="Rx_N"/>
</dbReference>
<keyword evidence="6" id="KW-0067">ATP-binding</keyword>
<feature type="domain" description="Disease resistance protein winged helix" evidence="14">
    <location>
        <begin position="982"/>
        <end position="1049"/>
    </location>
</feature>
<evidence type="ECO:0000313" key="17">
    <source>
        <dbReference type="Proteomes" id="UP000734854"/>
    </source>
</evidence>
<evidence type="ECO:0000256" key="5">
    <source>
        <dbReference type="ARBA" id="ARBA00022821"/>
    </source>
</evidence>
<reference evidence="16 17" key="1">
    <citation type="submission" date="2020-08" db="EMBL/GenBank/DDBJ databases">
        <title>Plant Genome Project.</title>
        <authorList>
            <person name="Zhang R.-G."/>
        </authorList>
    </citation>
    <scope>NUCLEOTIDE SEQUENCE [LARGE SCALE GENOMIC DNA]</scope>
    <source>
        <tissue evidence="16">Rhizome</tissue>
    </source>
</reference>
<evidence type="ECO:0000313" key="16">
    <source>
        <dbReference type="EMBL" id="KAG6471066.1"/>
    </source>
</evidence>
<feature type="transmembrane region" description="Helical" evidence="10">
    <location>
        <begin position="2016"/>
        <end position="2034"/>
    </location>
</feature>
<feature type="domain" description="R13L1/DRL21-like LRR repeat region" evidence="15">
    <location>
        <begin position="1224"/>
        <end position="1350"/>
    </location>
</feature>
<keyword evidence="2" id="KW-0433">Leucine-rich repeat</keyword>
<dbReference type="FunFam" id="3.40.50.300:FF:001091">
    <property type="entry name" value="Probable disease resistance protein At1g61300"/>
    <property type="match status" value="1"/>
</dbReference>
<evidence type="ECO:0000256" key="3">
    <source>
        <dbReference type="ARBA" id="ARBA00022737"/>
    </source>
</evidence>
<evidence type="ECO:0000256" key="2">
    <source>
        <dbReference type="ARBA" id="ARBA00022614"/>
    </source>
</evidence>
<dbReference type="Gene3D" id="3.80.10.10">
    <property type="entry name" value="Ribonuclease Inhibitor"/>
    <property type="match status" value="4"/>
</dbReference>
<dbReference type="SUPFAM" id="SSF54189">
    <property type="entry name" value="Ribosomal proteins S24e, L23 and L15e"/>
    <property type="match status" value="1"/>
</dbReference>
<dbReference type="Pfam" id="PF18052">
    <property type="entry name" value="Rx_N"/>
    <property type="match status" value="1"/>
</dbReference>
<dbReference type="SUPFAM" id="SSF52047">
    <property type="entry name" value="RNI-like"/>
    <property type="match status" value="1"/>
</dbReference>
<keyword evidence="8" id="KW-0687">Ribonucleoprotein</keyword>
<evidence type="ECO:0000259" key="12">
    <source>
        <dbReference type="Pfam" id="PF11955"/>
    </source>
</evidence>
<accession>A0A8J5CV78</accession>
<name>A0A8J5CV78_ZINOF</name>
<dbReference type="SMART" id="SM00369">
    <property type="entry name" value="LRR_TYP"/>
    <property type="match status" value="2"/>
</dbReference>
<dbReference type="GO" id="GO:0005840">
    <property type="term" value="C:ribosome"/>
    <property type="evidence" value="ECO:0007669"/>
    <property type="project" value="UniProtKB-KW"/>
</dbReference>
<dbReference type="InterPro" id="IPR042197">
    <property type="entry name" value="Apaf_helical"/>
</dbReference>
<dbReference type="InterPro" id="IPR024794">
    <property type="entry name" value="Rbsml_eL15_core_dom_sf"/>
</dbReference>
<evidence type="ECO:0000256" key="4">
    <source>
        <dbReference type="ARBA" id="ARBA00022741"/>
    </source>
</evidence>
<dbReference type="GO" id="GO:0006412">
    <property type="term" value="P:translation"/>
    <property type="evidence" value="ECO:0007669"/>
    <property type="project" value="InterPro"/>
</dbReference>
<dbReference type="GO" id="GO:0043531">
    <property type="term" value="F:ADP binding"/>
    <property type="evidence" value="ECO:0007669"/>
    <property type="project" value="InterPro"/>
</dbReference>
<dbReference type="Pfam" id="PF11955">
    <property type="entry name" value="PORR"/>
    <property type="match status" value="1"/>
</dbReference>
<dbReference type="InterPro" id="IPR027417">
    <property type="entry name" value="P-loop_NTPase"/>
</dbReference>
<dbReference type="GO" id="GO:0006952">
    <property type="term" value="P:defense response"/>
    <property type="evidence" value="ECO:0007669"/>
    <property type="project" value="UniProtKB-KW"/>
</dbReference>
<dbReference type="InterPro" id="IPR032675">
    <property type="entry name" value="LRR_dom_sf"/>
</dbReference>
<dbReference type="GO" id="GO:1990904">
    <property type="term" value="C:ribonucleoprotein complex"/>
    <property type="evidence" value="ECO:0007669"/>
    <property type="project" value="UniProtKB-KW"/>
</dbReference>
<dbReference type="GO" id="GO:0003735">
    <property type="term" value="F:structural constituent of ribosome"/>
    <property type="evidence" value="ECO:0007669"/>
    <property type="project" value="InterPro"/>
</dbReference>
<dbReference type="InterPro" id="IPR012678">
    <property type="entry name" value="Ribosomal_uL23/eL15/eS24_sf"/>
</dbReference>
<comment type="similarity">
    <text evidence="1">Belongs to the disease resistance NB-LRR family.</text>
</comment>
<dbReference type="Gene3D" id="1.10.8.430">
    <property type="entry name" value="Helical domain of apoptotic protease-activating factors"/>
    <property type="match status" value="1"/>
</dbReference>
<evidence type="ECO:0000259" key="13">
    <source>
        <dbReference type="Pfam" id="PF18052"/>
    </source>
</evidence>
<feature type="transmembrane region" description="Helical" evidence="10">
    <location>
        <begin position="1984"/>
        <end position="2004"/>
    </location>
</feature>
<dbReference type="Gene3D" id="3.40.1120.10">
    <property type="entry name" value="Ribosomal protein l15e"/>
    <property type="match status" value="1"/>
</dbReference>
<dbReference type="Gene3D" id="1.10.10.10">
    <property type="entry name" value="Winged helix-like DNA-binding domain superfamily/Winged helix DNA-binding domain"/>
    <property type="match status" value="1"/>
</dbReference>
<feature type="compositionally biased region" description="Acidic residues" evidence="9">
    <location>
        <begin position="472"/>
        <end position="514"/>
    </location>
</feature>
<dbReference type="Pfam" id="PF25019">
    <property type="entry name" value="LRR_R13L1-DRL21"/>
    <property type="match status" value="1"/>
</dbReference>
<dbReference type="PRINTS" id="PR00364">
    <property type="entry name" value="DISEASERSIST"/>
</dbReference>
<keyword evidence="17" id="KW-1185">Reference proteome</keyword>
<protein>
    <submittedName>
        <fullName evidence="16">Uncharacterized protein</fullName>
    </submittedName>
</protein>